<comment type="caution">
    <text evidence="2">The sequence shown here is derived from an EMBL/GenBank/DDBJ whole genome shotgun (WGS) entry which is preliminary data.</text>
</comment>
<dbReference type="GO" id="GO:0008270">
    <property type="term" value="F:zinc ion binding"/>
    <property type="evidence" value="ECO:0007669"/>
    <property type="project" value="InterPro"/>
</dbReference>
<gene>
    <name evidence="2" type="ORF">ENR64_06065</name>
</gene>
<evidence type="ECO:0000259" key="1">
    <source>
        <dbReference type="Pfam" id="PF01844"/>
    </source>
</evidence>
<dbReference type="GO" id="GO:0003676">
    <property type="term" value="F:nucleic acid binding"/>
    <property type="evidence" value="ECO:0007669"/>
    <property type="project" value="InterPro"/>
</dbReference>
<proteinExistence type="predicted"/>
<dbReference type="PANTHER" id="PTHR37827:SF1">
    <property type="entry name" value="HNH DOMAIN-CONTAINING PROTEIN"/>
    <property type="match status" value="1"/>
</dbReference>
<dbReference type="AlphaFoldDB" id="A0A7C3KC40"/>
<protein>
    <recommendedName>
        <fullName evidence="1">HNH domain-containing protein</fullName>
    </recommendedName>
</protein>
<feature type="domain" description="HNH" evidence="1">
    <location>
        <begin position="5"/>
        <end position="49"/>
    </location>
</feature>
<dbReference type="GO" id="GO:0004519">
    <property type="term" value="F:endonuclease activity"/>
    <property type="evidence" value="ECO:0007669"/>
    <property type="project" value="InterPro"/>
</dbReference>
<name>A0A7C3KC40_9CYAN</name>
<accession>A0A7C3KC40</accession>
<dbReference type="PANTHER" id="PTHR37827">
    <property type="entry name" value="TUDOR DOMAIN-CONTAINING PROTEIN"/>
    <property type="match status" value="1"/>
</dbReference>
<sequence length="94" mass="11152">MPQPCELCQREMSALTEHHLIPRQKTKRKGLDPSPTIQICSACHRQIHTLYNNSHLALYLNSLEKLQQDPQLQKFLAWVHKQDPNKRVKMERKR</sequence>
<reference evidence="2" key="1">
    <citation type="journal article" date="2020" name="mSystems">
        <title>Genome- and Community-Level Interaction Insights into Carbon Utilization and Element Cycling Functions of Hydrothermarchaeota in Hydrothermal Sediment.</title>
        <authorList>
            <person name="Zhou Z."/>
            <person name="Liu Y."/>
            <person name="Xu W."/>
            <person name="Pan J."/>
            <person name="Luo Z.H."/>
            <person name="Li M."/>
        </authorList>
    </citation>
    <scope>NUCLEOTIDE SEQUENCE [LARGE SCALE GENOMIC DNA]</scope>
    <source>
        <strain evidence="2">SpSt-418</strain>
    </source>
</reference>
<dbReference type="Pfam" id="PF01844">
    <property type="entry name" value="HNH"/>
    <property type="match status" value="1"/>
</dbReference>
<dbReference type="EMBL" id="DSRU01000070">
    <property type="protein sequence ID" value="HFM97324.1"/>
    <property type="molecule type" value="Genomic_DNA"/>
</dbReference>
<evidence type="ECO:0000313" key="2">
    <source>
        <dbReference type="EMBL" id="HFM97324.1"/>
    </source>
</evidence>
<organism evidence="2">
    <name type="scientific">Oscillatoriales cyanobacterium SpSt-418</name>
    <dbReference type="NCBI Taxonomy" id="2282169"/>
    <lineage>
        <taxon>Bacteria</taxon>
        <taxon>Bacillati</taxon>
        <taxon>Cyanobacteriota</taxon>
        <taxon>Cyanophyceae</taxon>
        <taxon>Oscillatoriophycideae</taxon>
        <taxon>Oscillatoriales</taxon>
    </lineage>
</organism>
<dbReference type="InterPro" id="IPR002711">
    <property type="entry name" value="HNH"/>
</dbReference>